<evidence type="ECO:0000313" key="2">
    <source>
        <dbReference type="EMBL" id="OGG79270.1"/>
    </source>
</evidence>
<comment type="caution">
    <text evidence="2">The sequence shown here is derived from an EMBL/GenBank/DDBJ whole genome shotgun (WGS) entry which is preliminary data.</text>
</comment>
<accession>A0A1F6F082</accession>
<protein>
    <submittedName>
        <fullName evidence="2">Uncharacterized protein</fullName>
    </submittedName>
</protein>
<keyword evidence="1" id="KW-0732">Signal</keyword>
<gene>
    <name evidence="2" type="ORF">A3A39_03130</name>
</gene>
<dbReference type="EMBL" id="MFLZ01000035">
    <property type="protein sequence ID" value="OGG79270.1"/>
    <property type="molecule type" value="Genomic_DNA"/>
</dbReference>
<feature type="signal peptide" evidence="1">
    <location>
        <begin position="1"/>
        <end position="24"/>
    </location>
</feature>
<organism evidence="2 3">
    <name type="scientific">Candidatus Kaiserbacteria bacterium RIFCSPLOWO2_01_FULL_54_13</name>
    <dbReference type="NCBI Taxonomy" id="1798512"/>
    <lineage>
        <taxon>Bacteria</taxon>
        <taxon>Candidatus Kaiseribacteriota</taxon>
    </lineage>
</organism>
<sequence>MTRTIRFIALGIIGLTALPFLALAQPAPPGSAATPYQYQNTGIFGCNQVAGANASAGTMAAIGGVYVPVNDAAVTLNTGILVYKECVLRPLQDRLRESAMTTLFRRQFIAIETGREGNKQYVVIRTEESAQQADRALYATLTDEKILSKLHPAFKDTVRSSVARSYRAGRQPESQLECSYKGNVVEVLKGKVPVNEAGIPDVLGALTVLVDPACNPMGAYSIVAQISNERATQAVKNWEKCIEEGRGFYCMTDNASDPLKEKILTPASVVQESYQQILNSPVEQLQSANDIGQMIGALYAGITTQIISDSQGLAGLSQGIGGQASYLQQVTGESSQGVIGAAVNAALQILNSARQIETRYLAAMNSIVSSLTQTINRLRAAERMCWDLIIPEAQTYASTNGFQIQPATSTAFSQQVIESQVAPLAQAAVTNFESSQRALGLIDQLIAGVTNTASLEAQRLALQQLDTLVAQNALHTPYDAQNAEQQRNDIAGATETLVTDTVQAWGDSPDPAIGWCNINNPTVVQAWAERWRR</sequence>
<dbReference type="STRING" id="1798512.A3A39_03130"/>
<dbReference type="AlphaFoldDB" id="A0A1F6F082"/>
<proteinExistence type="predicted"/>
<feature type="chain" id="PRO_5009524314" evidence="1">
    <location>
        <begin position="25"/>
        <end position="533"/>
    </location>
</feature>
<evidence type="ECO:0000313" key="3">
    <source>
        <dbReference type="Proteomes" id="UP000177372"/>
    </source>
</evidence>
<name>A0A1F6F082_9BACT</name>
<dbReference type="Proteomes" id="UP000177372">
    <property type="component" value="Unassembled WGS sequence"/>
</dbReference>
<evidence type="ECO:0000256" key="1">
    <source>
        <dbReference type="SAM" id="SignalP"/>
    </source>
</evidence>
<reference evidence="2 3" key="1">
    <citation type="journal article" date="2016" name="Nat. Commun.">
        <title>Thousands of microbial genomes shed light on interconnected biogeochemical processes in an aquifer system.</title>
        <authorList>
            <person name="Anantharaman K."/>
            <person name="Brown C.T."/>
            <person name="Hug L.A."/>
            <person name="Sharon I."/>
            <person name="Castelle C.J."/>
            <person name="Probst A.J."/>
            <person name="Thomas B.C."/>
            <person name="Singh A."/>
            <person name="Wilkins M.J."/>
            <person name="Karaoz U."/>
            <person name="Brodie E.L."/>
            <person name="Williams K.H."/>
            <person name="Hubbard S.S."/>
            <person name="Banfield J.F."/>
        </authorList>
    </citation>
    <scope>NUCLEOTIDE SEQUENCE [LARGE SCALE GENOMIC DNA]</scope>
</reference>